<organism evidence="2">
    <name type="scientific">marine sediment metagenome</name>
    <dbReference type="NCBI Taxonomy" id="412755"/>
    <lineage>
        <taxon>unclassified sequences</taxon>
        <taxon>metagenomes</taxon>
        <taxon>ecological metagenomes</taxon>
    </lineage>
</organism>
<dbReference type="EMBL" id="LAZR01001191">
    <property type="protein sequence ID" value="KKN49005.1"/>
    <property type="molecule type" value="Genomic_DNA"/>
</dbReference>
<keyword evidence="1" id="KW-0472">Membrane</keyword>
<dbReference type="AlphaFoldDB" id="A0A0F9QXD3"/>
<evidence type="ECO:0000313" key="2">
    <source>
        <dbReference type="EMBL" id="KKN49005.1"/>
    </source>
</evidence>
<reference evidence="2" key="1">
    <citation type="journal article" date="2015" name="Nature">
        <title>Complex archaea that bridge the gap between prokaryotes and eukaryotes.</title>
        <authorList>
            <person name="Spang A."/>
            <person name="Saw J.H."/>
            <person name="Jorgensen S.L."/>
            <person name="Zaremba-Niedzwiedzka K."/>
            <person name="Martijn J."/>
            <person name="Lind A.E."/>
            <person name="van Eijk R."/>
            <person name="Schleper C."/>
            <person name="Guy L."/>
            <person name="Ettema T.J."/>
        </authorList>
    </citation>
    <scope>NUCLEOTIDE SEQUENCE</scope>
</reference>
<dbReference type="InterPro" id="IPR022472">
    <property type="entry name" value="VPLPA-CTERM"/>
</dbReference>
<keyword evidence="1" id="KW-1133">Transmembrane helix</keyword>
<feature type="transmembrane region" description="Helical" evidence="1">
    <location>
        <begin position="28"/>
        <end position="46"/>
    </location>
</feature>
<protein>
    <recommendedName>
        <fullName evidence="3">PEP-CTERM protein-sorting domain-containing protein</fullName>
    </recommendedName>
</protein>
<feature type="transmembrane region" description="Helical" evidence="1">
    <location>
        <begin position="192"/>
        <end position="211"/>
    </location>
</feature>
<comment type="caution">
    <text evidence="2">The sequence shown here is derived from an EMBL/GenBank/DDBJ whole genome shotgun (WGS) entry which is preliminary data.</text>
</comment>
<sequence>MNHDTESHEPLEGSRVAYMQGQCIMKKVITTAIILFSSFITVAHAAPVTVNFNSLSFSNVSSYTTQGVTFSKGSANISTDRTPTGSRGLSGTSFSSADPFKAVIAGGAKSVSVDLGDNGNDLDRIFLSVFDADDNILGTTAINCCGGSSRTMVTLSLAFENISYAIFGTIGGLYKNSVYADNFTYTANVSEVPLPAAAWLFASGLMGFTAMRRRYNLKK</sequence>
<proteinExistence type="predicted"/>
<name>A0A0F9QXD3_9ZZZZ</name>
<evidence type="ECO:0000256" key="1">
    <source>
        <dbReference type="SAM" id="Phobius"/>
    </source>
</evidence>
<gene>
    <name evidence="2" type="ORF">LCGC14_0647140</name>
</gene>
<keyword evidence="1" id="KW-0812">Transmembrane</keyword>
<evidence type="ECO:0008006" key="3">
    <source>
        <dbReference type="Google" id="ProtNLM"/>
    </source>
</evidence>
<dbReference type="NCBIfam" id="TIGR03370">
    <property type="entry name" value="VPLPA-CTERM"/>
    <property type="match status" value="1"/>
</dbReference>
<accession>A0A0F9QXD3</accession>